<dbReference type="Gene3D" id="3.30.70.1430">
    <property type="entry name" value="Multidrug efflux transporter AcrB pore domain"/>
    <property type="match status" value="2"/>
</dbReference>
<dbReference type="PANTHER" id="PTHR32063:SF0">
    <property type="entry name" value="SWARMING MOTILITY PROTEIN SWRC"/>
    <property type="match status" value="1"/>
</dbReference>
<dbReference type="SUPFAM" id="SSF82714">
    <property type="entry name" value="Multidrug efflux transporter AcrB TolC docking domain, DN and DC subdomains"/>
    <property type="match status" value="1"/>
</dbReference>
<dbReference type="PRINTS" id="PR00702">
    <property type="entry name" value="ACRIFLAVINRP"/>
</dbReference>
<keyword evidence="3" id="KW-1185">Reference proteome</keyword>
<dbReference type="EMBL" id="QEKI01000012">
    <property type="protein sequence ID" value="PVY39321.1"/>
    <property type="molecule type" value="Genomic_DNA"/>
</dbReference>
<feature type="transmembrane region" description="Helical" evidence="1">
    <location>
        <begin position="357"/>
        <end position="378"/>
    </location>
</feature>
<feature type="transmembrane region" description="Helical" evidence="1">
    <location>
        <begin position="384"/>
        <end position="405"/>
    </location>
</feature>
<dbReference type="Pfam" id="PF00873">
    <property type="entry name" value="ACR_tran"/>
    <property type="match status" value="2"/>
</dbReference>
<dbReference type="RefSeq" id="WP_116544499.1">
    <property type="nucleotide sequence ID" value="NZ_QEKI01000012.1"/>
</dbReference>
<feature type="transmembrane region" description="Helical" evidence="1">
    <location>
        <begin position="886"/>
        <end position="904"/>
    </location>
</feature>
<feature type="transmembrane region" description="Helical" evidence="1">
    <location>
        <begin position="911"/>
        <end position="933"/>
    </location>
</feature>
<evidence type="ECO:0000313" key="3">
    <source>
        <dbReference type="Proteomes" id="UP000245466"/>
    </source>
</evidence>
<dbReference type="Gene3D" id="3.30.70.1320">
    <property type="entry name" value="Multidrug efflux transporter AcrB pore domain like"/>
    <property type="match status" value="1"/>
</dbReference>
<feature type="transmembrane region" description="Helical" evidence="1">
    <location>
        <begin position="982"/>
        <end position="1001"/>
    </location>
</feature>
<dbReference type="PANTHER" id="PTHR32063">
    <property type="match status" value="1"/>
</dbReference>
<dbReference type="OrthoDB" id="9809409at2"/>
<feature type="transmembrane region" description="Helical" evidence="1">
    <location>
        <begin position="1007"/>
        <end position="1035"/>
    </location>
</feature>
<dbReference type="Gene3D" id="3.30.70.1440">
    <property type="entry name" value="Multidrug efflux transporter AcrB pore domain"/>
    <property type="match status" value="1"/>
</dbReference>
<reference evidence="2 3" key="1">
    <citation type="submission" date="2018-04" db="EMBL/GenBank/DDBJ databases">
        <title>Genomic Encyclopedia of Type Strains, Phase IV (KMG-IV): sequencing the most valuable type-strain genomes for metagenomic binning, comparative biology and taxonomic classification.</title>
        <authorList>
            <person name="Goeker M."/>
        </authorList>
    </citation>
    <scope>NUCLEOTIDE SEQUENCE [LARGE SCALE GENOMIC DNA]</scope>
    <source>
        <strain evidence="2 3">DSM 100231</strain>
    </source>
</reference>
<keyword evidence="1" id="KW-0812">Transmembrane</keyword>
<keyword evidence="1" id="KW-1133">Transmembrane helix</keyword>
<dbReference type="InterPro" id="IPR001036">
    <property type="entry name" value="Acrflvin-R"/>
</dbReference>
<feature type="transmembrane region" description="Helical" evidence="1">
    <location>
        <begin position="495"/>
        <end position="513"/>
    </location>
</feature>
<organism evidence="2 3">
    <name type="scientific">Pontibacter virosus</name>
    <dbReference type="NCBI Taxonomy" id="1765052"/>
    <lineage>
        <taxon>Bacteria</taxon>
        <taxon>Pseudomonadati</taxon>
        <taxon>Bacteroidota</taxon>
        <taxon>Cytophagia</taxon>
        <taxon>Cytophagales</taxon>
        <taxon>Hymenobacteraceae</taxon>
        <taxon>Pontibacter</taxon>
    </lineage>
</organism>
<dbReference type="Gene3D" id="1.20.1640.10">
    <property type="entry name" value="Multidrug efflux transporter AcrB transmembrane domain"/>
    <property type="match status" value="3"/>
</dbReference>
<feature type="transmembrane region" description="Helical" evidence="1">
    <location>
        <begin position="449"/>
        <end position="474"/>
    </location>
</feature>
<protein>
    <submittedName>
        <fullName evidence="2">Multidrug efflux pump subunit AcrB</fullName>
    </submittedName>
</protein>
<comment type="caution">
    <text evidence="2">The sequence shown here is derived from an EMBL/GenBank/DDBJ whole genome shotgun (WGS) entry which is preliminary data.</text>
</comment>
<keyword evidence="1" id="KW-0472">Membrane</keyword>
<dbReference type="SUPFAM" id="SSF82693">
    <property type="entry name" value="Multidrug efflux transporter AcrB pore domain, PN1, PN2, PC1 and PC2 subdomains"/>
    <property type="match status" value="2"/>
</dbReference>
<feature type="transmembrane region" description="Helical" evidence="1">
    <location>
        <begin position="417"/>
        <end position="437"/>
    </location>
</feature>
<dbReference type="InterPro" id="IPR027463">
    <property type="entry name" value="AcrB_DN_DC_subdom"/>
</dbReference>
<feature type="transmembrane region" description="Helical" evidence="1">
    <location>
        <begin position="332"/>
        <end position="350"/>
    </location>
</feature>
<evidence type="ECO:0000256" key="1">
    <source>
        <dbReference type="SAM" id="Phobius"/>
    </source>
</evidence>
<dbReference type="GO" id="GO:0042910">
    <property type="term" value="F:xenobiotic transmembrane transporter activity"/>
    <property type="evidence" value="ECO:0007669"/>
    <property type="project" value="TreeGrafter"/>
</dbReference>
<gene>
    <name evidence="2" type="ORF">C8E01_112120</name>
</gene>
<accession>A0A2U1ASI6</accession>
<dbReference type="AlphaFoldDB" id="A0A2U1ASI6"/>
<name>A0A2U1ASI6_9BACT</name>
<dbReference type="Gene3D" id="3.30.2090.10">
    <property type="entry name" value="Multidrug efflux transporter AcrB TolC docking domain, DN and DC subdomains"/>
    <property type="match status" value="2"/>
</dbReference>
<dbReference type="Proteomes" id="UP000245466">
    <property type="component" value="Unassembled WGS sequence"/>
</dbReference>
<dbReference type="GO" id="GO:0005886">
    <property type="term" value="C:plasma membrane"/>
    <property type="evidence" value="ECO:0007669"/>
    <property type="project" value="TreeGrafter"/>
</dbReference>
<proteinExistence type="predicted"/>
<sequence length="1045" mass="116157">MKFLTPFRTVILFVAVSLLGLALVPRLSIDLNPTHSLPSLTVRYAYPDAPPAVVEEAVTSVLENAFSQLQGLKEIESISNYNQGHITLSFGRHEDMDLKRFELAALLRQVYLTLPATVNYPAISPGQVSSVKAMPLLIYNVNAPLAASHIQKVAAEVLQPRLSQLQGVEQVTVTGAEPLQLSIIFNQERLIRYGLKREEILERVGQESQAVYLGSVTDAKGQRLSVMASNALESITQLKELPVAYTANGAAVLLRDVATVGIEEQEPQRYFRVNGLNTVAVTVYAQPGQNNMQLANDVEKEMTALRQLLPAAFTVQQQYDDTAFLRQELHKVYVRTGLSLLVLVLFVFLLHRDWRYLSVLFSGLVVNLCLGALCAWSLGIGIHLYTLAGVTVSFGLVVDSAIIMLDHLHRRGNRKIFAALVGATLTSLCALLVVYVLPEEQQLNLREFAQIMMAMLAVSLVVAWFYTPAAYKLLSPKQQSKQKGRQQYRRLRNQVWLWQYYGSFIQFLARYRIAFTTTVVLFFGLPVFMLPASVEGWGWYNSTIGSELYQQQVKHYADVALGGALRPFVQEVYDKASFRTPEKTVLHLHATMPHGATLTQMNEAVRTVEQYLASVAGLEQYVTQVQSGQSATLQITFDPISERAGLPYTLRSQLIAQFMNWGGANWQIYGVGRGFSSGAGGSSTPALLAELRGYNYSELERQAEQLAAKLAENTRVRDINTNAVALWGEQATEEYVFQFDNAQLNLAKLNSSEVTEALRAHAKPMAPAMYLLYQNELMPVSLREQDAEQLSVYQLLHGSFRREDGKPGMQIGTLGKLSFEKSANAIHKKDRQYIRNLSFTYFGNYKYGAQFLDEVLAQARQEMKPGYTAEATSLFKNVNKEAGKQYGALAVMVLGIFFVCAILFESLRQPFFIMLTVPVSFIGLFLVFSLFNFSFDQGGYAAFILLGGVGVNAAIFIINDLNNLKSTRSSSRAVLKAVTHKALPVCLTVTSTVLGLVPFLIDGQQEVFWFSFAVGAIGGFLFSLIAVFVCLPVWLMPPEKQVNFA</sequence>
<dbReference type="SUPFAM" id="SSF82866">
    <property type="entry name" value="Multidrug efflux transporter AcrB transmembrane domain"/>
    <property type="match status" value="2"/>
</dbReference>
<feature type="transmembrane region" description="Helical" evidence="1">
    <location>
        <begin position="939"/>
        <end position="961"/>
    </location>
</feature>
<evidence type="ECO:0000313" key="2">
    <source>
        <dbReference type="EMBL" id="PVY39321.1"/>
    </source>
</evidence>